<comment type="caution">
    <text evidence="2">The sequence shown here is derived from an EMBL/GenBank/DDBJ whole genome shotgun (WGS) entry which is preliminary data.</text>
</comment>
<dbReference type="GO" id="GO:0016787">
    <property type="term" value="F:hydrolase activity"/>
    <property type="evidence" value="ECO:0007669"/>
    <property type="project" value="UniProtKB-KW"/>
</dbReference>
<dbReference type="PANTHER" id="PTHR37017">
    <property type="entry name" value="AB HYDROLASE-1 DOMAIN-CONTAINING PROTEIN-RELATED"/>
    <property type="match status" value="1"/>
</dbReference>
<dbReference type="InterPro" id="IPR000073">
    <property type="entry name" value="AB_hydrolase_1"/>
</dbReference>
<dbReference type="SUPFAM" id="SSF53474">
    <property type="entry name" value="alpha/beta-Hydrolases"/>
    <property type="match status" value="1"/>
</dbReference>
<name>A0AA91M1B6_9MYCO</name>
<dbReference type="RefSeq" id="WP_083130340.1">
    <property type="nucleotide sequence ID" value="NZ_AP022606.1"/>
</dbReference>
<dbReference type="Proteomes" id="UP000192441">
    <property type="component" value="Unassembled WGS sequence"/>
</dbReference>
<evidence type="ECO:0000259" key="1">
    <source>
        <dbReference type="Pfam" id="PF12697"/>
    </source>
</evidence>
<dbReference type="EMBL" id="MVHM01000001">
    <property type="protein sequence ID" value="ORA41597.1"/>
    <property type="molecule type" value="Genomic_DNA"/>
</dbReference>
<dbReference type="InterPro" id="IPR029058">
    <property type="entry name" value="AB_hydrolase_fold"/>
</dbReference>
<sequence>MDFVLVHGTTQSPLGWAQLEHALEQRGHRGVSVDLHTDKPLDDVDDYAQLAANQITARGDVTIVGHSGAGTLLPSIAAALDAVAVVWLAAYIPDFVNGRSLVEEIHTEPAKLFHPEWVGIDPIRDPDAARHFLFHDCNPGVQDWALGTLRAFIPAAGYQHKPGLRRPAAASTVIAPTRDRTLRADWIREAAVERLGVQPVLVDAGHCPHVSQPETVADILVNIVTDPPGR</sequence>
<gene>
    <name evidence="2" type="ORF">BST20_05815</name>
</gene>
<dbReference type="Gene3D" id="3.40.50.1820">
    <property type="entry name" value="alpha/beta hydrolase"/>
    <property type="match status" value="1"/>
</dbReference>
<dbReference type="Pfam" id="PF12697">
    <property type="entry name" value="Abhydrolase_6"/>
    <property type="match status" value="1"/>
</dbReference>
<evidence type="ECO:0000313" key="2">
    <source>
        <dbReference type="EMBL" id="ORA41597.1"/>
    </source>
</evidence>
<dbReference type="AlphaFoldDB" id="A0AA91M1B6"/>
<dbReference type="InterPro" id="IPR052897">
    <property type="entry name" value="Sec-Metab_Biosynth_Hydrolase"/>
</dbReference>
<dbReference type="PANTHER" id="PTHR37017:SF11">
    <property type="entry name" value="ESTERASE_LIPASE_THIOESTERASE DOMAIN-CONTAINING PROTEIN"/>
    <property type="match status" value="1"/>
</dbReference>
<accession>A0AA91M1B6</accession>
<evidence type="ECO:0000313" key="3">
    <source>
        <dbReference type="Proteomes" id="UP000192441"/>
    </source>
</evidence>
<organism evidence="2 3">
    <name type="scientific">Mycobacterium branderi</name>
    <dbReference type="NCBI Taxonomy" id="43348"/>
    <lineage>
        <taxon>Bacteria</taxon>
        <taxon>Bacillati</taxon>
        <taxon>Actinomycetota</taxon>
        <taxon>Actinomycetes</taxon>
        <taxon>Mycobacteriales</taxon>
        <taxon>Mycobacteriaceae</taxon>
        <taxon>Mycobacterium</taxon>
    </lineage>
</organism>
<proteinExistence type="predicted"/>
<reference evidence="2 3" key="1">
    <citation type="submission" date="2016-12" db="EMBL/GenBank/DDBJ databases">
        <title>The new phylogeny of genus Mycobacterium.</title>
        <authorList>
            <person name="Tortoli E."/>
            <person name="Trovato A."/>
            <person name="Cirillo D.M."/>
        </authorList>
    </citation>
    <scope>NUCLEOTIDE SEQUENCE [LARGE SCALE GENOMIC DNA]</scope>
    <source>
        <strain evidence="2 3">DSM 44624</strain>
    </source>
</reference>
<keyword evidence="2" id="KW-0378">Hydrolase</keyword>
<protein>
    <submittedName>
        <fullName evidence="2">Alpha/beta hydrolase</fullName>
    </submittedName>
</protein>
<feature type="domain" description="AB hydrolase-1" evidence="1">
    <location>
        <begin position="3"/>
        <end position="218"/>
    </location>
</feature>